<dbReference type="EMBL" id="AZBU02000001">
    <property type="protein sequence ID" value="TMS32941.1"/>
    <property type="molecule type" value="Genomic_DNA"/>
</dbReference>
<protein>
    <submittedName>
        <fullName evidence="1">Uncharacterized protein</fullName>
    </submittedName>
</protein>
<comment type="caution">
    <text evidence="1">The sequence shown here is derived from an EMBL/GenBank/DDBJ whole genome shotgun (WGS) entry which is preliminary data.</text>
</comment>
<keyword evidence="2" id="KW-1185">Reference proteome</keyword>
<organism evidence="1 2">
    <name type="scientific">Steinernema carpocapsae</name>
    <name type="common">Entomopathogenic nematode</name>
    <dbReference type="NCBI Taxonomy" id="34508"/>
    <lineage>
        <taxon>Eukaryota</taxon>
        <taxon>Metazoa</taxon>
        <taxon>Ecdysozoa</taxon>
        <taxon>Nematoda</taxon>
        <taxon>Chromadorea</taxon>
        <taxon>Rhabditida</taxon>
        <taxon>Tylenchina</taxon>
        <taxon>Panagrolaimomorpha</taxon>
        <taxon>Strongyloidoidea</taxon>
        <taxon>Steinernematidae</taxon>
        <taxon>Steinernema</taxon>
    </lineage>
</organism>
<accession>A0A4U8UJS1</accession>
<evidence type="ECO:0000313" key="1">
    <source>
        <dbReference type="EMBL" id="TMS32941.1"/>
    </source>
</evidence>
<gene>
    <name evidence="1" type="ORF">L596_000729</name>
</gene>
<sequence length="113" mass="12581">MEKLSQNWKIQSPAAPHFAAPTSPPEICGEFLVACGCFLSRPSANISKLPLRKCLVDSSMQKKIRVWIATLKAMVVSRRSEAVPTCLYFRVRFSHLSAVGFGALMIGRRCLRN</sequence>
<evidence type="ECO:0000313" key="2">
    <source>
        <dbReference type="Proteomes" id="UP000298663"/>
    </source>
</evidence>
<reference evidence="1 2" key="2">
    <citation type="journal article" date="2019" name="G3 (Bethesda)">
        <title>Hybrid Assembly of the Genome of the Entomopathogenic Nematode Steinernema carpocapsae Identifies the X-Chromosome.</title>
        <authorList>
            <person name="Serra L."/>
            <person name="Macchietto M."/>
            <person name="Macias-Munoz A."/>
            <person name="McGill C.J."/>
            <person name="Rodriguez I.M."/>
            <person name="Rodriguez B."/>
            <person name="Murad R."/>
            <person name="Mortazavi A."/>
        </authorList>
    </citation>
    <scope>NUCLEOTIDE SEQUENCE [LARGE SCALE GENOMIC DNA]</scope>
    <source>
        <strain evidence="1 2">ALL</strain>
    </source>
</reference>
<dbReference type="Proteomes" id="UP000298663">
    <property type="component" value="Unassembled WGS sequence"/>
</dbReference>
<proteinExistence type="predicted"/>
<dbReference type="AlphaFoldDB" id="A0A4U8UJS1"/>
<name>A0A4U8UJS1_STECR</name>
<reference evidence="1 2" key="1">
    <citation type="journal article" date="2015" name="Genome Biol.">
        <title>Comparative genomics of Steinernema reveals deeply conserved gene regulatory networks.</title>
        <authorList>
            <person name="Dillman A.R."/>
            <person name="Macchietto M."/>
            <person name="Porter C.F."/>
            <person name="Rogers A."/>
            <person name="Williams B."/>
            <person name="Antoshechkin I."/>
            <person name="Lee M.M."/>
            <person name="Goodwin Z."/>
            <person name="Lu X."/>
            <person name="Lewis E.E."/>
            <person name="Goodrich-Blair H."/>
            <person name="Stock S.P."/>
            <person name="Adams B.J."/>
            <person name="Sternberg P.W."/>
            <person name="Mortazavi A."/>
        </authorList>
    </citation>
    <scope>NUCLEOTIDE SEQUENCE [LARGE SCALE GENOMIC DNA]</scope>
    <source>
        <strain evidence="1 2">ALL</strain>
    </source>
</reference>